<dbReference type="AlphaFoldDB" id="A0A017S1E8"/>
<reference evidence="2" key="1">
    <citation type="journal article" date="2014" name="Nat. Commun.">
        <title>Genomic adaptations of the halophilic Dead Sea filamentous fungus Eurotium rubrum.</title>
        <authorList>
            <person name="Kis-Papo T."/>
            <person name="Weig A.R."/>
            <person name="Riley R."/>
            <person name="Persoh D."/>
            <person name="Salamov A."/>
            <person name="Sun H."/>
            <person name="Lipzen A."/>
            <person name="Wasser S.P."/>
            <person name="Rambold G."/>
            <person name="Grigoriev I.V."/>
            <person name="Nevo E."/>
        </authorList>
    </citation>
    <scope>NUCLEOTIDE SEQUENCE [LARGE SCALE GENOMIC DNA]</scope>
    <source>
        <strain evidence="2">CBS 135680</strain>
    </source>
</reference>
<organism evidence="1 2">
    <name type="scientific">Aspergillus ruber (strain CBS 135680)</name>
    <dbReference type="NCBI Taxonomy" id="1388766"/>
    <lineage>
        <taxon>Eukaryota</taxon>
        <taxon>Fungi</taxon>
        <taxon>Dikarya</taxon>
        <taxon>Ascomycota</taxon>
        <taxon>Pezizomycotina</taxon>
        <taxon>Eurotiomycetes</taxon>
        <taxon>Eurotiomycetidae</taxon>
        <taxon>Eurotiales</taxon>
        <taxon>Aspergillaceae</taxon>
        <taxon>Aspergillus</taxon>
        <taxon>Aspergillus subgen. Aspergillus</taxon>
    </lineage>
</organism>
<dbReference type="EMBL" id="KK088453">
    <property type="protein sequence ID" value="EYE90772.1"/>
    <property type="molecule type" value="Genomic_DNA"/>
</dbReference>
<dbReference type="PANTHER" id="PTHR28110:SF1">
    <property type="entry name" value="TRANSMEMBRANE PROTEIN"/>
    <property type="match status" value="1"/>
</dbReference>
<dbReference type="RefSeq" id="XP_040634462.1">
    <property type="nucleotide sequence ID" value="XM_040787492.1"/>
</dbReference>
<protein>
    <recommendedName>
        <fullName evidence="3">DUF218 domain-containing protein</fullName>
    </recommendedName>
</protein>
<dbReference type="OrthoDB" id="4347at2759"/>
<name>A0A017S1E8_ASPRC</name>
<dbReference type="InterPro" id="IPR055323">
    <property type="entry name" value="C57A10.07/YOR238W"/>
</dbReference>
<dbReference type="HOGENOM" id="CLU_048479_1_0_1"/>
<evidence type="ECO:0000313" key="1">
    <source>
        <dbReference type="EMBL" id="EYE90772.1"/>
    </source>
</evidence>
<dbReference type="Proteomes" id="UP000019804">
    <property type="component" value="Unassembled WGS sequence"/>
</dbReference>
<evidence type="ECO:0008006" key="3">
    <source>
        <dbReference type="Google" id="ProtNLM"/>
    </source>
</evidence>
<evidence type="ECO:0000313" key="2">
    <source>
        <dbReference type="Proteomes" id="UP000019804"/>
    </source>
</evidence>
<proteinExistence type="predicted"/>
<gene>
    <name evidence="1" type="ORF">EURHEDRAFT_548805</name>
</gene>
<accession>A0A017S1E8</accession>
<dbReference type="STRING" id="1388766.A0A017S1E8"/>
<dbReference type="GeneID" id="63702616"/>
<dbReference type="PANTHER" id="PTHR28110">
    <property type="entry name" value="TRANSMEMBRANE PROTEIN"/>
    <property type="match status" value="1"/>
</dbReference>
<dbReference type="GO" id="GO:0005737">
    <property type="term" value="C:cytoplasm"/>
    <property type="evidence" value="ECO:0007669"/>
    <property type="project" value="TreeGrafter"/>
</dbReference>
<keyword evidence="2" id="KW-1185">Reference proteome</keyword>
<sequence>MQQQRCNHLIIVCCHAIYLGGPTRGLSEDEWVIEPFQRGETPTFTEHVKAGLRALADDSGGLLVFSGGPTKRERTDLAEGESYMNLVKDNDYFGFLTRIKPSQLTTETHATDSYQNVLFSLLRFRLYTGFYPTRVTVVTHEFKRKRFMDFHFPAVGLVPITILSRQDEENQRAAVIGINPPESVTSAESLIAGEEKSGVGLWSKDRYGVQSELARKRVKRGWKAGMENGLFVNVGLEPIVEDLVRWDGGSGNGWFGKTEELPWYSP</sequence>